<feature type="transmembrane region" description="Helical" evidence="12">
    <location>
        <begin position="179"/>
        <end position="199"/>
    </location>
</feature>
<dbReference type="AlphaFoldDB" id="A0A2T5INT5"/>
<evidence type="ECO:0000256" key="8">
    <source>
        <dbReference type="ARBA" id="ARBA00022840"/>
    </source>
</evidence>
<gene>
    <name evidence="16" type="ORF">C8U37_104110</name>
</gene>
<feature type="transmembrane region" description="Helical" evidence="12">
    <location>
        <begin position="13"/>
        <end position="36"/>
    </location>
</feature>
<evidence type="ECO:0000256" key="1">
    <source>
        <dbReference type="ARBA" id="ARBA00004651"/>
    </source>
</evidence>
<evidence type="ECO:0000256" key="4">
    <source>
        <dbReference type="ARBA" id="ARBA00022679"/>
    </source>
</evidence>
<dbReference type="GO" id="GO:0006355">
    <property type="term" value="P:regulation of DNA-templated transcription"/>
    <property type="evidence" value="ECO:0007669"/>
    <property type="project" value="InterPro"/>
</dbReference>
<evidence type="ECO:0000259" key="14">
    <source>
        <dbReference type="Pfam" id="PF14689"/>
    </source>
</evidence>
<dbReference type="RefSeq" id="WP_245879749.1">
    <property type="nucleotide sequence ID" value="NZ_QAOM01000004.1"/>
</dbReference>
<dbReference type="SUPFAM" id="SSF103190">
    <property type="entry name" value="Sensory domain-like"/>
    <property type="match status" value="1"/>
</dbReference>
<sequence length="519" mass="59101">MIKLKQKWKNQRLWVKLTMMVLVTVALTVSVLYLLLTNRIYEATQAQEEEQLLSIAEIVAAQPLVIQTLSAGATNPEVQTYADQITETYQLDFVVVMTMDRIRLTHPDPEKINEPFQGGDEEAALSGEETTSIAQGTLGQSLRAFVPVFNAENVEIGVVAIGIKTTTLASIAKKTMQPFSVSFAVSLLFGAAAAIFTAFQLKNQMYNLEPIEIARLLEERNAMLENTKDAIIVTDKDNRVVLSNLEAKKLFQRDEMDEAIVGMPIQSLLPVAQDLKLLAGQDKTTDRIYHQDGVDYLLSTAPITVSKKVIGQIILMRDATELYLLTDQLFNAATYTTTLQTQSHDFLNKLHVIYGLADLEEYEELNDYLGKILEPEQEFSHRMIFLVKNPVIAGFLIGERSKFTERNYPFMIEVYPDVPPTTDHTAVQCWINIIRFLNQFILENRLADDLQIHFGFWDDRLETVYELQLEPAMKQRLTEELHAPFISQLLKRVDGQLEFEGNERRIKISLRTAYREEKN</sequence>
<dbReference type="InterPro" id="IPR013767">
    <property type="entry name" value="PAS_fold"/>
</dbReference>
<evidence type="ECO:0000256" key="7">
    <source>
        <dbReference type="ARBA" id="ARBA00022777"/>
    </source>
</evidence>
<name>A0A2T5INT5_9LACT</name>
<dbReference type="Pfam" id="PF00989">
    <property type="entry name" value="PAS"/>
    <property type="match status" value="1"/>
</dbReference>
<evidence type="ECO:0000256" key="10">
    <source>
        <dbReference type="ARBA" id="ARBA00023012"/>
    </source>
</evidence>
<dbReference type="InterPro" id="IPR035965">
    <property type="entry name" value="PAS-like_dom_sf"/>
</dbReference>
<dbReference type="GO" id="GO:0005886">
    <property type="term" value="C:plasma membrane"/>
    <property type="evidence" value="ECO:0007669"/>
    <property type="project" value="UniProtKB-SubCell"/>
</dbReference>
<feature type="domain" description="Single cache" evidence="15">
    <location>
        <begin position="42"/>
        <end position="169"/>
    </location>
</feature>
<feature type="domain" description="SpoOB alpha-helical" evidence="14">
    <location>
        <begin position="331"/>
        <end position="374"/>
    </location>
</feature>
<comment type="caution">
    <text evidence="16">The sequence shown here is derived from an EMBL/GenBank/DDBJ whole genome shotgun (WGS) entry which is preliminary data.</text>
</comment>
<dbReference type="InterPro" id="IPR016120">
    <property type="entry name" value="Sig_transdc_His_kin_SpoOB"/>
</dbReference>
<evidence type="ECO:0000256" key="6">
    <source>
        <dbReference type="ARBA" id="ARBA00022741"/>
    </source>
</evidence>
<comment type="subcellular location">
    <subcellularLocation>
        <location evidence="1">Cell membrane</location>
        <topology evidence="1">Multi-pass membrane protein</topology>
    </subcellularLocation>
</comment>
<dbReference type="SUPFAM" id="SSF55890">
    <property type="entry name" value="Sporulation response regulatory protein Spo0B"/>
    <property type="match status" value="1"/>
</dbReference>
<dbReference type="InterPro" id="IPR039506">
    <property type="entry name" value="SPOB_a"/>
</dbReference>
<keyword evidence="9 12" id="KW-1133">Transmembrane helix</keyword>
<dbReference type="SUPFAM" id="SSF55785">
    <property type="entry name" value="PYP-like sensor domain (PAS domain)"/>
    <property type="match status" value="1"/>
</dbReference>
<dbReference type="InterPro" id="IPR029151">
    <property type="entry name" value="Sensor-like_sf"/>
</dbReference>
<dbReference type="Gene3D" id="3.30.450.20">
    <property type="entry name" value="PAS domain"/>
    <property type="match status" value="2"/>
</dbReference>
<evidence type="ECO:0000259" key="13">
    <source>
        <dbReference type="Pfam" id="PF00989"/>
    </source>
</evidence>
<keyword evidence="11 12" id="KW-0472">Membrane</keyword>
<dbReference type="Pfam" id="PF14689">
    <property type="entry name" value="SPOB_a"/>
    <property type="match status" value="1"/>
</dbReference>
<dbReference type="InterPro" id="IPR033463">
    <property type="entry name" value="sCache_3"/>
</dbReference>
<dbReference type="Proteomes" id="UP000244161">
    <property type="component" value="Unassembled WGS sequence"/>
</dbReference>
<dbReference type="Gene3D" id="1.10.287.130">
    <property type="match status" value="1"/>
</dbReference>
<evidence type="ECO:0000256" key="12">
    <source>
        <dbReference type="SAM" id="Phobius"/>
    </source>
</evidence>
<keyword evidence="6" id="KW-0547">Nucleotide-binding</keyword>
<protein>
    <submittedName>
        <fullName evidence="16">Two-component system CitB family sensor kinase</fullName>
    </submittedName>
</protein>
<evidence type="ECO:0000259" key="15">
    <source>
        <dbReference type="Pfam" id="PF17203"/>
    </source>
</evidence>
<keyword evidence="4" id="KW-0808">Transferase</keyword>
<keyword evidence="5 12" id="KW-0812">Transmembrane</keyword>
<keyword evidence="3" id="KW-0597">Phosphoprotein</keyword>
<evidence type="ECO:0000256" key="9">
    <source>
        <dbReference type="ARBA" id="ARBA00022989"/>
    </source>
</evidence>
<dbReference type="GO" id="GO:0000155">
    <property type="term" value="F:phosphorelay sensor kinase activity"/>
    <property type="evidence" value="ECO:0007669"/>
    <property type="project" value="InterPro"/>
</dbReference>
<keyword evidence="8" id="KW-0067">ATP-binding</keyword>
<reference evidence="16 17" key="1">
    <citation type="submission" date="2018-04" db="EMBL/GenBank/DDBJ databases">
        <title>Genomic Encyclopedia of Archaeal and Bacterial Type Strains, Phase II (KMG-II): from individual species to whole genera.</title>
        <authorList>
            <person name="Goeker M."/>
        </authorList>
    </citation>
    <scope>NUCLEOTIDE SEQUENCE [LARGE SCALE GENOMIC DNA]</scope>
    <source>
        <strain evidence="16 17">DSM 18806</strain>
    </source>
</reference>
<dbReference type="EMBL" id="QAOM01000004">
    <property type="protein sequence ID" value="PTQ85473.1"/>
    <property type="molecule type" value="Genomic_DNA"/>
</dbReference>
<evidence type="ECO:0000313" key="17">
    <source>
        <dbReference type="Proteomes" id="UP000244161"/>
    </source>
</evidence>
<evidence type="ECO:0000256" key="11">
    <source>
        <dbReference type="ARBA" id="ARBA00023136"/>
    </source>
</evidence>
<evidence type="ECO:0000256" key="2">
    <source>
        <dbReference type="ARBA" id="ARBA00022475"/>
    </source>
</evidence>
<dbReference type="Pfam" id="PF17203">
    <property type="entry name" value="sCache_3_2"/>
    <property type="match status" value="1"/>
</dbReference>
<proteinExistence type="predicted"/>
<keyword evidence="10" id="KW-0902">Two-component regulatory system</keyword>
<accession>A0A2T5INT5</accession>
<keyword evidence="17" id="KW-1185">Reference proteome</keyword>
<evidence type="ECO:0000256" key="3">
    <source>
        <dbReference type="ARBA" id="ARBA00022553"/>
    </source>
</evidence>
<dbReference type="GO" id="GO:0005524">
    <property type="term" value="F:ATP binding"/>
    <property type="evidence" value="ECO:0007669"/>
    <property type="project" value="UniProtKB-KW"/>
</dbReference>
<feature type="domain" description="PAS fold" evidence="13">
    <location>
        <begin position="218"/>
        <end position="273"/>
    </location>
</feature>
<organism evidence="16 17">
    <name type="scientific">Trichococcus patagoniensis</name>
    <dbReference type="NCBI Taxonomy" id="382641"/>
    <lineage>
        <taxon>Bacteria</taxon>
        <taxon>Bacillati</taxon>
        <taxon>Bacillota</taxon>
        <taxon>Bacilli</taxon>
        <taxon>Lactobacillales</taxon>
        <taxon>Carnobacteriaceae</taxon>
        <taxon>Trichococcus</taxon>
    </lineage>
</organism>
<evidence type="ECO:0000313" key="16">
    <source>
        <dbReference type="EMBL" id="PTQ85473.1"/>
    </source>
</evidence>
<evidence type="ECO:0000256" key="5">
    <source>
        <dbReference type="ARBA" id="ARBA00022692"/>
    </source>
</evidence>
<keyword evidence="2" id="KW-1003">Cell membrane</keyword>
<keyword evidence="7 16" id="KW-0418">Kinase</keyword>